<dbReference type="EMBL" id="CP031229">
    <property type="protein sequence ID" value="AXH95449.1"/>
    <property type="molecule type" value="Genomic_DNA"/>
</dbReference>
<organism evidence="1 2">
    <name type="scientific">Ornithinimicrobium avium</name>
    <dbReference type="NCBI Taxonomy" id="2283195"/>
    <lineage>
        <taxon>Bacteria</taxon>
        <taxon>Bacillati</taxon>
        <taxon>Actinomycetota</taxon>
        <taxon>Actinomycetes</taxon>
        <taxon>Micrococcales</taxon>
        <taxon>Ornithinimicrobiaceae</taxon>
        <taxon>Ornithinimicrobium</taxon>
    </lineage>
</organism>
<dbReference type="AlphaFoldDB" id="A0A345NK91"/>
<evidence type="ECO:0000313" key="2">
    <source>
        <dbReference type="Proteomes" id="UP000253790"/>
    </source>
</evidence>
<reference evidence="1 2" key="1">
    <citation type="submission" date="2018-07" db="EMBL/GenBank/DDBJ databases">
        <title>Complete genome sequencing of Ornithinimicrobium sp. AMA3305.</title>
        <authorList>
            <person name="Bae J.-W."/>
        </authorList>
    </citation>
    <scope>NUCLEOTIDE SEQUENCE [LARGE SCALE GENOMIC DNA]</scope>
    <source>
        <strain evidence="1 2">AMA3305</strain>
    </source>
</reference>
<keyword evidence="2" id="KW-1185">Reference proteome</keyword>
<dbReference type="Proteomes" id="UP000253790">
    <property type="component" value="Chromosome"/>
</dbReference>
<proteinExistence type="predicted"/>
<gene>
    <name evidence="1" type="ORF">DV701_04285</name>
</gene>
<accession>A0A345NK91</accession>
<dbReference type="OrthoDB" id="9782387at2"/>
<protein>
    <submittedName>
        <fullName evidence="1">4Fe-4S cluster-binding domain-containing protein</fullName>
    </submittedName>
</protein>
<dbReference type="SUPFAM" id="SSF102114">
    <property type="entry name" value="Radical SAM enzymes"/>
    <property type="match status" value="1"/>
</dbReference>
<dbReference type="Gene3D" id="3.20.20.70">
    <property type="entry name" value="Aldolase class I"/>
    <property type="match status" value="1"/>
</dbReference>
<sequence length="222" mass="23900">MTRGPGMTEPVQMLQVSRMLAPVTSLGPGRRVGLWVQGCTLACEGCASADTWNPQGGRGIRLPDLVERLASAYRSDSSLFGLTLTGGEPVQQAGAVAEVVRGLREQVDREVDVLLFTGYPLGVARRLGRDLLTEVDALVAGRYDARAGYGGPLVGSANQRLVLQTDLARRRWGGAEPGPHLQVMLDRTDLVLAGIPRPGDLERFREVLAGRGVEMERASWQA</sequence>
<dbReference type="KEGG" id="orn:DV701_04285"/>
<evidence type="ECO:0000313" key="1">
    <source>
        <dbReference type="EMBL" id="AXH95449.1"/>
    </source>
</evidence>
<dbReference type="InterPro" id="IPR058240">
    <property type="entry name" value="rSAM_sf"/>
</dbReference>
<name>A0A345NK91_9MICO</name>
<dbReference type="InterPro" id="IPR013785">
    <property type="entry name" value="Aldolase_TIM"/>
</dbReference>
<dbReference type="Pfam" id="PF13353">
    <property type="entry name" value="Fer4_12"/>
    <property type="match status" value="1"/>
</dbReference>